<keyword evidence="2" id="KW-0732">Signal</keyword>
<evidence type="ECO:0000256" key="1">
    <source>
        <dbReference type="SAM" id="Coils"/>
    </source>
</evidence>
<feature type="chain" id="PRO_5032919479" evidence="2">
    <location>
        <begin position="23"/>
        <end position="409"/>
    </location>
</feature>
<sequence length="409" mass="44960">MKLSKKALSLVALSLLTTTTFADTNQDIEALKAEIQELREITQTLADETSSLKTGVGFNVVDTTQSYSGLASAASKVYYSKSPLSIGGYGEMFYAYNKEDGKSLLDVYRFVPYVGYRFSDNIILNAELEFEHGGAEDDNTNSGYVVVEFMYLDFLINDYANIRAGHMLVPMGLINERHEPTLFTTVQRPQSEKYIIPSTWHDSGVMVYGQITDNLSYKLAAISALKTEADGKSWIRDGRGGSFKQTDPNLGFVARMDYTGINGLLVGASVYNAPSGDETSSRTTIADLHLDYKQSGFRLYGVYSQVDRSDAEDINATAVESAYGGYLNASFDILSLTNSSDMLPLFVQYEQLSPQDKLADGTGNESTKITTVGLNYFPHEQVVVKFDHAMQKGGFGDSDTTSISLGFIF</sequence>
<gene>
    <name evidence="3" type="ORF">FJR03_11355</name>
</gene>
<name>A0A7M1AXW2_9BACT</name>
<dbReference type="InterPro" id="IPR023614">
    <property type="entry name" value="Porin_dom_sf"/>
</dbReference>
<evidence type="ECO:0000313" key="3">
    <source>
        <dbReference type="EMBL" id="QOP42301.1"/>
    </source>
</evidence>
<dbReference type="EMBL" id="CP041165">
    <property type="protein sequence ID" value="QOP42301.1"/>
    <property type="molecule type" value="Genomic_DNA"/>
</dbReference>
<proteinExistence type="predicted"/>
<reference evidence="3 4" key="1">
    <citation type="submission" date="2019-06" db="EMBL/GenBank/DDBJ databases">
        <title>Sulfurimonas gotlandica sp. nov., a chemoautotrophic and psychrotolerant epsilonproteobacterium isolated from a pelagic redoxcline, and an emended description of the genus Sulfurimonas.</title>
        <authorList>
            <person name="Wang S."/>
            <person name="Jiang L."/>
            <person name="Shao Z."/>
        </authorList>
    </citation>
    <scope>NUCLEOTIDE SEQUENCE [LARGE SCALE GENOMIC DNA]</scope>
    <source>
        <strain evidence="3 4">B2</strain>
    </source>
</reference>
<accession>A0A7M1AXW2</accession>
<protein>
    <submittedName>
        <fullName evidence="3">Porin</fullName>
    </submittedName>
</protein>
<feature type="coiled-coil region" evidence="1">
    <location>
        <begin position="21"/>
        <end position="48"/>
    </location>
</feature>
<keyword evidence="4" id="KW-1185">Reference proteome</keyword>
<dbReference type="Proteomes" id="UP000593910">
    <property type="component" value="Chromosome"/>
</dbReference>
<dbReference type="AlphaFoldDB" id="A0A7M1AXW2"/>
<feature type="signal peptide" evidence="2">
    <location>
        <begin position="1"/>
        <end position="22"/>
    </location>
</feature>
<keyword evidence="1" id="KW-0175">Coiled coil</keyword>
<evidence type="ECO:0000313" key="4">
    <source>
        <dbReference type="Proteomes" id="UP000593910"/>
    </source>
</evidence>
<evidence type="ECO:0000256" key="2">
    <source>
        <dbReference type="SAM" id="SignalP"/>
    </source>
</evidence>
<dbReference type="RefSeq" id="WP_193113622.1">
    <property type="nucleotide sequence ID" value="NZ_CP041165.1"/>
</dbReference>
<dbReference type="Gene3D" id="2.40.160.10">
    <property type="entry name" value="Porin"/>
    <property type="match status" value="1"/>
</dbReference>
<organism evidence="3 4">
    <name type="scientific">Sulfurimonas marina</name>
    <dbReference type="NCBI Taxonomy" id="2590551"/>
    <lineage>
        <taxon>Bacteria</taxon>
        <taxon>Pseudomonadati</taxon>
        <taxon>Campylobacterota</taxon>
        <taxon>Epsilonproteobacteria</taxon>
        <taxon>Campylobacterales</taxon>
        <taxon>Sulfurimonadaceae</taxon>
        <taxon>Sulfurimonas</taxon>
    </lineage>
</organism>
<dbReference type="SUPFAM" id="SSF56935">
    <property type="entry name" value="Porins"/>
    <property type="match status" value="1"/>
</dbReference>
<dbReference type="KEGG" id="smax:FJR03_11355"/>